<dbReference type="PANTHER" id="PTHR34180:SF1">
    <property type="entry name" value="BETA-ALANYL-DOPAMINE_CARCININE HYDROLASE"/>
    <property type="match status" value="1"/>
</dbReference>
<dbReference type="Proteomes" id="UP001589710">
    <property type="component" value="Unassembled WGS sequence"/>
</dbReference>
<evidence type="ECO:0000313" key="3">
    <source>
        <dbReference type="EMBL" id="MFB9575358.1"/>
    </source>
</evidence>
<evidence type="ECO:0000256" key="1">
    <source>
        <dbReference type="SAM" id="MobiDB-lite"/>
    </source>
</evidence>
<dbReference type="PANTHER" id="PTHR34180">
    <property type="entry name" value="PEPTIDASE C45"/>
    <property type="match status" value="1"/>
</dbReference>
<dbReference type="Gene3D" id="3.60.60.10">
    <property type="entry name" value="Penicillin V Acylase, Chain A"/>
    <property type="match status" value="1"/>
</dbReference>
<proteinExistence type="predicted"/>
<accession>A0ABV5RBZ0</accession>
<dbReference type="Pfam" id="PF03417">
    <property type="entry name" value="AAT"/>
    <property type="match status" value="1"/>
</dbReference>
<feature type="domain" description="Peptidase C45 hydrolase" evidence="2">
    <location>
        <begin position="126"/>
        <end position="349"/>
    </location>
</feature>
<dbReference type="NCBIfam" id="NF040521">
    <property type="entry name" value="C45_proenzyme"/>
    <property type="match status" value="1"/>
</dbReference>
<protein>
    <submittedName>
        <fullName evidence="3">C45 family peptidase</fullName>
    </submittedName>
</protein>
<dbReference type="RefSeq" id="WP_345517607.1">
    <property type="nucleotide sequence ID" value="NZ_BAAAXD010000045.1"/>
</dbReference>
<evidence type="ECO:0000259" key="2">
    <source>
        <dbReference type="Pfam" id="PF03417"/>
    </source>
</evidence>
<reference evidence="3 4" key="1">
    <citation type="submission" date="2024-09" db="EMBL/GenBank/DDBJ databases">
        <authorList>
            <person name="Sun Q."/>
            <person name="Mori K."/>
        </authorList>
    </citation>
    <scope>NUCLEOTIDE SEQUENCE [LARGE SCALE GENOMIC DNA]</scope>
    <source>
        <strain evidence="3 4">JCM 3331</strain>
    </source>
</reference>
<dbReference type="InterPro" id="IPR005079">
    <property type="entry name" value="Peptidase_C45_hydrolase"/>
</dbReference>
<evidence type="ECO:0000313" key="4">
    <source>
        <dbReference type="Proteomes" id="UP001589710"/>
    </source>
</evidence>
<keyword evidence="4" id="KW-1185">Reference proteome</keyword>
<name>A0ABV5RBZ0_9ACTN</name>
<dbReference type="EMBL" id="JBHMCG010000098">
    <property type="protein sequence ID" value="MFB9575358.1"/>
    <property type="molecule type" value="Genomic_DNA"/>
</dbReference>
<feature type="region of interest" description="Disordered" evidence="1">
    <location>
        <begin position="1"/>
        <end position="22"/>
    </location>
</feature>
<organism evidence="3 4">
    <name type="scientific">Streptomyces yanii</name>
    <dbReference type="NCBI Taxonomy" id="78510"/>
    <lineage>
        <taxon>Bacteria</taxon>
        <taxon>Bacillati</taxon>
        <taxon>Actinomycetota</taxon>
        <taxon>Actinomycetes</taxon>
        <taxon>Kitasatosporales</taxon>
        <taxon>Streptomycetaceae</taxon>
        <taxon>Streptomyces</taxon>
    </lineage>
</organism>
<gene>
    <name evidence="3" type="ORF">ACFFTL_24470</name>
</gene>
<comment type="caution">
    <text evidence="3">The sequence shown here is derived from an EMBL/GenBank/DDBJ whole genome shotgun (WGS) entry which is preliminary data.</text>
</comment>
<dbReference type="Gene3D" id="1.10.10.2120">
    <property type="match status" value="1"/>
</dbReference>
<dbReference type="InterPro" id="IPR047801">
    <property type="entry name" value="Peptidase_C45"/>
</dbReference>
<sequence length="364" mass="38074">MTGVGAGPHGHHRFTSTALGPHARGREFGAHWRDRVRATADAYLALFARAGVADPDVAGAQALTRIHAWAPELAQEIRGIAEGAGLPVDRVAALNARTEILASGRRGPGRGECTTVVALGGPGQEPVAGQNWDWYESLADSWVEWEIPHPDGRRTRTLTEFGVVGKIGINDRGVGCLFNILHHGNDGAGMGVPVHVVARRLLDESGTVTDALRIAGSAATAGATGSTTLTVVGGQAAGKTAISAELRPGGIGHALPDPDGLLIHTNHFLTRPGADGDTEPVTDPDTLVRYEVLRRRLHGRGADLTADEALAALRDHTGGVCVHPAAPGPHEFRTLATVFLDTGARALRVIPGPPCTHHATNDKE</sequence>
<dbReference type="InterPro" id="IPR047794">
    <property type="entry name" value="C45_proenzyme-like"/>
</dbReference>